<keyword evidence="3" id="KW-1185">Reference proteome</keyword>
<dbReference type="Proteomes" id="UP001166286">
    <property type="component" value="Unassembled WGS sequence"/>
</dbReference>
<comment type="caution">
    <text evidence="2">The sequence shown here is derived from an EMBL/GenBank/DDBJ whole genome shotgun (WGS) entry which is preliminary data.</text>
</comment>
<evidence type="ECO:0000313" key="2">
    <source>
        <dbReference type="EMBL" id="KAK0509033.1"/>
    </source>
</evidence>
<feature type="region of interest" description="Disordered" evidence="1">
    <location>
        <begin position="52"/>
        <end position="73"/>
    </location>
</feature>
<reference evidence="2" key="1">
    <citation type="submission" date="2023-03" db="EMBL/GenBank/DDBJ databases">
        <title>Complete genome of Cladonia borealis.</title>
        <authorList>
            <person name="Park H."/>
        </authorList>
    </citation>
    <scope>NUCLEOTIDE SEQUENCE</scope>
    <source>
        <strain evidence="2">ANT050790</strain>
    </source>
</reference>
<organism evidence="2 3">
    <name type="scientific">Cladonia borealis</name>
    <dbReference type="NCBI Taxonomy" id="184061"/>
    <lineage>
        <taxon>Eukaryota</taxon>
        <taxon>Fungi</taxon>
        <taxon>Dikarya</taxon>
        <taxon>Ascomycota</taxon>
        <taxon>Pezizomycotina</taxon>
        <taxon>Lecanoromycetes</taxon>
        <taxon>OSLEUM clade</taxon>
        <taxon>Lecanoromycetidae</taxon>
        <taxon>Lecanorales</taxon>
        <taxon>Lecanorineae</taxon>
        <taxon>Cladoniaceae</taxon>
        <taxon>Cladonia</taxon>
    </lineage>
</organism>
<evidence type="ECO:0000313" key="3">
    <source>
        <dbReference type="Proteomes" id="UP001166286"/>
    </source>
</evidence>
<proteinExistence type="predicted"/>
<feature type="compositionally biased region" description="Basic residues" evidence="1">
    <location>
        <begin position="60"/>
        <end position="73"/>
    </location>
</feature>
<name>A0AA39QWJ1_9LECA</name>
<protein>
    <submittedName>
        <fullName evidence="2">Uncharacterized protein</fullName>
    </submittedName>
</protein>
<dbReference type="AlphaFoldDB" id="A0AA39QWJ1"/>
<accession>A0AA39QWJ1</accession>
<evidence type="ECO:0000256" key="1">
    <source>
        <dbReference type="SAM" id="MobiDB-lite"/>
    </source>
</evidence>
<sequence length="110" mass="12804">MSESEWDTRTPLWQDWDYNKGHTPYLHQHGEGTRYALHQGVMTTSSKIPAMALPKDRRPPFRKPFHPTRNGAKKKREGYLRFWCQPITTAFSRRTLTGSGILRCQSTSPE</sequence>
<gene>
    <name evidence="2" type="ORF">JMJ35_008404</name>
</gene>
<dbReference type="EMBL" id="JAFEKC020000019">
    <property type="protein sequence ID" value="KAK0509033.1"/>
    <property type="molecule type" value="Genomic_DNA"/>
</dbReference>